<dbReference type="Proteomes" id="UP000007800">
    <property type="component" value="Unassembled WGS sequence"/>
</dbReference>
<name>C5LT54_PERM5</name>
<protein>
    <submittedName>
        <fullName evidence="2">Uncharacterized protein</fullName>
    </submittedName>
</protein>
<feature type="region of interest" description="Disordered" evidence="1">
    <location>
        <begin position="76"/>
        <end position="103"/>
    </location>
</feature>
<proteinExistence type="predicted"/>
<evidence type="ECO:0000256" key="1">
    <source>
        <dbReference type="SAM" id="MobiDB-lite"/>
    </source>
</evidence>
<evidence type="ECO:0000313" key="3">
    <source>
        <dbReference type="Proteomes" id="UP000007800"/>
    </source>
</evidence>
<gene>
    <name evidence="2" type="ORF">Pmar_PMAR024498</name>
</gene>
<dbReference type="AlphaFoldDB" id="C5LT54"/>
<accession>C5LT54</accession>
<dbReference type="EMBL" id="GG685288">
    <property type="protein sequence ID" value="EER00022.1"/>
    <property type="molecule type" value="Genomic_DNA"/>
</dbReference>
<keyword evidence="3" id="KW-1185">Reference proteome</keyword>
<evidence type="ECO:0000313" key="2">
    <source>
        <dbReference type="EMBL" id="EER00022.1"/>
    </source>
</evidence>
<dbReference type="InParanoid" id="C5LT54"/>
<dbReference type="RefSeq" id="XP_002767304.1">
    <property type="nucleotide sequence ID" value="XM_002767258.1"/>
</dbReference>
<feature type="compositionally biased region" description="Polar residues" evidence="1">
    <location>
        <begin position="88"/>
        <end position="103"/>
    </location>
</feature>
<reference evidence="2 3" key="1">
    <citation type="submission" date="2008-07" db="EMBL/GenBank/DDBJ databases">
        <authorList>
            <person name="El-Sayed N."/>
            <person name="Caler E."/>
            <person name="Inman J."/>
            <person name="Amedeo P."/>
            <person name="Hass B."/>
            <person name="Wortman J."/>
        </authorList>
    </citation>
    <scope>NUCLEOTIDE SEQUENCE [LARGE SCALE GENOMIC DNA]</scope>
    <source>
        <strain evidence="3">ATCC 50983 / TXsc</strain>
    </source>
</reference>
<dbReference type="GeneID" id="9049717"/>
<organism evidence="3">
    <name type="scientific">Perkinsus marinus (strain ATCC 50983 / TXsc)</name>
    <dbReference type="NCBI Taxonomy" id="423536"/>
    <lineage>
        <taxon>Eukaryota</taxon>
        <taxon>Sar</taxon>
        <taxon>Alveolata</taxon>
        <taxon>Perkinsozoa</taxon>
        <taxon>Perkinsea</taxon>
        <taxon>Perkinsida</taxon>
        <taxon>Perkinsidae</taxon>
        <taxon>Perkinsus</taxon>
    </lineage>
</organism>
<sequence length="103" mass="11111">MGVWLRACTDGSFYGGPGWLIVMGFCREWRRWRPEGGSGPKSPAVVEGSYQSKVYHFRVVLDCSIGGGDSRGCEEHPSLAIGFGEKPPSNQVPPSVQDQGGPL</sequence>